<protein>
    <submittedName>
        <fullName evidence="3">Hpt domain-containing protein</fullName>
    </submittedName>
</protein>
<dbReference type="GO" id="GO:0004672">
    <property type="term" value="F:protein kinase activity"/>
    <property type="evidence" value="ECO:0007669"/>
    <property type="project" value="UniProtKB-ARBA"/>
</dbReference>
<reference evidence="3 4" key="1">
    <citation type="submission" date="2020-05" db="EMBL/GenBank/DDBJ databases">
        <title>Horizontal transmission and recombination maintain forever young bacterial symbiont genomes.</title>
        <authorList>
            <person name="Russell S.L."/>
            <person name="Pepper-Tunick E."/>
            <person name="Svedberg J."/>
            <person name="Byrne A."/>
            <person name="Ruelas Castillo J."/>
            <person name="Vollmers C."/>
            <person name="Beinart R.A."/>
            <person name="Corbett-Detig R."/>
        </authorList>
    </citation>
    <scope>NUCLEOTIDE SEQUENCE [LARGE SCALE GENOMIC DNA]</scope>
    <source>
        <strain evidence="3">Santa_Monica_outfall</strain>
    </source>
</reference>
<dbReference type="AlphaFoldDB" id="A0A6N0HRF5"/>
<name>A0A6N0HRF5_9GAMM</name>
<dbReference type="InterPro" id="IPR008207">
    <property type="entry name" value="Sig_transdc_His_kin_Hpt_dom"/>
</dbReference>
<accession>A0A6N0HRF5</accession>
<feature type="domain" description="HPt" evidence="2">
    <location>
        <begin position="13"/>
        <end position="111"/>
    </location>
</feature>
<evidence type="ECO:0000313" key="3">
    <source>
        <dbReference type="EMBL" id="QKQ24886.1"/>
    </source>
</evidence>
<evidence type="ECO:0000313" key="4">
    <source>
        <dbReference type="Proteomes" id="UP000509658"/>
    </source>
</evidence>
<dbReference type="SUPFAM" id="SSF47226">
    <property type="entry name" value="Histidine-containing phosphotransfer domain, HPT domain"/>
    <property type="match status" value="1"/>
</dbReference>
<keyword evidence="4" id="KW-1185">Reference proteome</keyword>
<dbReference type="RefSeq" id="WP_174672503.1">
    <property type="nucleotide sequence ID" value="NZ_CP054491.1"/>
</dbReference>
<sequence>MSSDTTGVDYTTLSWVKQELDETLSQARIALESFVEDDDDPTQLRFCVTHLHQVYGTLQMVELYGAAMLAEEMEALAVVLLEEESKRRDETFEVLMRAMLQLPDYLERLQAGHRDIPIVLLPLVNDLRAAQGKALLSENALFTPDLSALAPLREDEQSAADRHGERSEGG</sequence>
<dbReference type="Proteomes" id="UP000509658">
    <property type="component" value="Chromosome"/>
</dbReference>
<dbReference type="Pfam" id="PF01627">
    <property type="entry name" value="Hpt"/>
    <property type="match status" value="1"/>
</dbReference>
<dbReference type="KEGG" id="rev:HUE57_00235"/>
<evidence type="ECO:0000259" key="2">
    <source>
        <dbReference type="Pfam" id="PF01627"/>
    </source>
</evidence>
<dbReference type="InterPro" id="IPR036641">
    <property type="entry name" value="HPT_dom_sf"/>
</dbReference>
<organism evidence="3 4">
    <name type="scientific">Candidatus Reidiella endopervernicosa</name>
    <dbReference type="NCBI Taxonomy" id="2738883"/>
    <lineage>
        <taxon>Bacteria</taxon>
        <taxon>Pseudomonadati</taxon>
        <taxon>Pseudomonadota</taxon>
        <taxon>Gammaproteobacteria</taxon>
        <taxon>Candidatus Reidiella</taxon>
    </lineage>
</organism>
<gene>
    <name evidence="3" type="ORF">HUE57_00235</name>
</gene>
<dbReference type="GO" id="GO:0000160">
    <property type="term" value="P:phosphorelay signal transduction system"/>
    <property type="evidence" value="ECO:0007669"/>
    <property type="project" value="UniProtKB-KW"/>
</dbReference>
<proteinExistence type="predicted"/>
<dbReference type="Gene3D" id="1.20.120.160">
    <property type="entry name" value="HPT domain"/>
    <property type="match status" value="1"/>
</dbReference>
<evidence type="ECO:0000256" key="1">
    <source>
        <dbReference type="ARBA" id="ARBA00023012"/>
    </source>
</evidence>
<dbReference type="EMBL" id="CP054491">
    <property type="protein sequence ID" value="QKQ24886.1"/>
    <property type="molecule type" value="Genomic_DNA"/>
</dbReference>
<keyword evidence="1" id="KW-0902">Two-component regulatory system</keyword>